<evidence type="ECO:0000256" key="2">
    <source>
        <dbReference type="SAM" id="SignalP"/>
    </source>
</evidence>
<evidence type="ECO:0000313" key="4">
    <source>
        <dbReference type="Proteomes" id="UP001295444"/>
    </source>
</evidence>
<sequence length="200" mass="21729">MAEELPLYMLLLWRTLTATKPEMMPGGATQAGGTLANLMISDPSSSCNPEPTKPGEQTATDLRSGKLTWQKTQGPLLQPRKISKMAPQTEASPARTQTDTTKPYSEASSKGPRAPTRPSARQRTMTQPSASGPTTQHRAQPLPKSTPTTWTKTPPTGNISTDLRRDRLPRKTTAPTTLHLARPQRDTQASTKPSHKQVIG</sequence>
<keyword evidence="2" id="KW-0732">Signal</keyword>
<feature type="compositionally biased region" description="Polar residues" evidence="1">
    <location>
        <begin position="119"/>
        <end position="138"/>
    </location>
</feature>
<feature type="signal peptide" evidence="2">
    <location>
        <begin position="1"/>
        <end position="18"/>
    </location>
</feature>
<keyword evidence="4" id="KW-1185">Reference proteome</keyword>
<organism evidence="3 4">
    <name type="scientific">Pelobates cultripes</name>
    <name type="common">Western spadefoot toad</name>
    <dbReference type="NCBI Taxonomy" id="61616"/>
    <lineage>
        <taxon>Eukaryota</taxon>
        <taxon>Metazoa</taxon>
        <taxon>Chordata</taxon>
        <taxon>Craniata</taxon>
        <taxon>Vertebrata</taxon>
        <taxon>Euteleostomi</taxon>
        <taxon>Amphibia</taxon>
        <taxon>Batrachia</taxon>
        <taxon>Anura</taxon>
        <taxon>Pelobatoidea</taxon>
        <taxon>Pelobatidae</taxon>
        <taxon>Pelobates</taxon>
    </lineage>
</organism>
<feature type="region of interest" description="Disordered" evidence="1">
    <location>
        <begin position="31"/>
        <end position="200"/>
    </location>
</feature>
<feature type="chain" id="PRO_5042097661" evidence="2">
    <location>
        <begin position="19"/>
        <end position="200"/>
    </location>
</feature>
<dbReference type="EMBL" id="OW240913">
    <property type="protein sequence ID" value="CAH2256204.1"/>
    <property type="molecule type" value="Genomic_DNA"/>
</dbReference>
<dbReference type="AlphaFoldDB" id="A0AAD1RHY7"/>
<proteinExistence type="predicted"/>
<accession>A0AAD1RHY7</accession>
<feature type="compositionally biased region" description="Polar residues" evidence="1">
    <location>
        <begin position="42"/>
        <end position="75"/>
    </location>
</feature>
<evidence type="ECO:0000256" key="1">
    <source>
        <dbReference type="SAM" id="MobiDB-lite"/>
    </source>
</evidence>
<gene>
    <name evidence="3" type="ORF">PECUL_23A044375</name>
</gene>
<feature type="compositionally biased region" description="Low complexity" evidence="1">
    <location>
        <begin position="141"/>
        <end position="156"/>
    </location>
</feature>
<reference evidence="3" key="1">
    <citation type="submission" date="2022-03" db="EMBL/GenBank/DDBJ databases">
        <authorList>
            <person name="Alioto T."/>
            <person name="Alioto T."/>
            <person name="Gomez Garrido J."/>
        </authorList>
    </citation>
    <scope>NUCLEOTIDE SEQUENCE</scope>
</reference>
<name>A0AAD1RHY7_PELCU</name>
<feature type="compositionally biased region" description="Polar residues" evidence="1">
    <location>
        <begin position="89"/>
        <end position="108"/>
    </location>
</feature>
<evidence type="ECO:0000313" key="3">
    <source>
        <dbReference type="EMBL" id="CAH2256204.1"/>
    </source>
</evidence>
<protein>
    <submittedName>
        <fullName evidence="3">Uncharacterized protein</fullName>
    </submittedName>
</protein>
<dbReference type="Proteomes" id="UP001295444">
    <property type="component" value="Chromosome 02"/>
</dbReference>